<dbReference type="EMBL" id="CM009295">
    <property type="protein sequence ID" value="PNT29096.1"/>
    <property type="molecule type" value="Genomic_DNA"/>
</dbReference>
<dbReference type="InterPro" id="IPR044851">
    <property type="entry name" value="Wax_synthase"/>
</dbReference>
<dbReference type="PANTHER" id="PTHR31595">
    <property type="entry name" value="LONG-CHAIN-ALCOHOL O-FATTY-ACYLTRANSFERASE 3-RELATED"/>
    <property type="match status" value="1"/>
</dbReference>
<keyword evidence="1" id="KW-0812">Transmembrane</keyword>
<evidence type="ECO:0000256" key="1">
    <source>
        <dbReference type="SAM" id="Phobius"/>
    </source>
</evidence>
<dbReference type="GO" id="GO:0006629">
    <property type="term" value="P:lipid metabolic process"/>
    <property type="evidence" value="ECO:0007669"/>
    <property type="project" value="InterPro"/>
</dbReference>
<keyword evidence="1" id="KW-1133">Transmembrane helix</keyword>
<keyword evidence="3" id="KW-1185">Reference proteome</keyword>
<dbReference type="GO" id="GO:0008374">
    <property type="term" value="F:O-acyltransferase activity"/>
    <property type="evidence" value="ECO:0007669"/>
    <property type="project" value="InterPro"/>
</dbReference>
<accession>B9HCG4</accession>
<dbReference type="PANTHER" id="PTHR31595:SF38">
    <property type="entry name" value="MBOAT (MEMBRANE BOUND O-ACYL TRANSFERASE) FAMILY PROTEIN"/>
    <property type="match status" value="1"/>
</dbReference>
<proteinExistence type="predicted"/>
<evidence type="ECO:0000313" key="3">
    <source>
        <dbReference type="Proteomes" id="UP000006729"/>
    </source>
</evidence>
<dbReference type="STRING" id="3694.B9HCG4"/>
<dbReference type="HOGENOM" id="CLU_2487609_0_0_1"/>
<feature type="transmembrane region" description="Helical" evidence="1">
    <location>
        <begin position="51"/>
        <end position="70"/>
    </location>
</feature>
<evidence type="ECO:0008006" key="4">
    <source>
        <dbReference type="Google" id="ProtNLM"/>
    </source>
</evidence>
<feature type="transmembrane region" description="Helical" evidence="1">
    <location>
        <begin position="17"/>
        <end position="39"/>
    </location>
</feature>
<dbReference type="AlphaFoldDB" id="B9HCG4"/>
<dbReference type="InParanoid" id="B9HCG4"/>
<reference evidence="2 3" key="1">
    <citation type="journal article" date="2006" name="Science">
        <title>The genome of black cottonwood, Populus trichocarpa (Torr. &amp; Gray).</title>
        <authorList>
            <person name="Tuskan G.A."/>
            <person name="Difazio S."/>
            <person name="Jansson S."/>
            <person name="Bohlmann J."/>
            <person name="Grigoriev I."/>
            <person name="Hellsten U."/>
            <person name="Putnam N."/>
            <person name="Ralph S."/>
            <person name="Rombauts S."/>
            <person name="Salamov A."/>
            <person name="Schein J."/>
            <person name="Sterck L."/>
            <person name="Aerts A."/>
            <person name="Bhalerao R.R."/>
            <person name="Bhalerao R.P."/>
            <person name="Blaudez D."/>
            <person name="Boerjan W."/>
            <person name="Brun A."/>
            <person name="Brunner A."/>
            <person name="Busov V."/>
            <person name="Campbell M."/>
            <person name="Carlson J."/>
            <person name="Chalot M."/>
            <person name="Chapman J."/>
            <person name="Chen G.L."/>
            <person name="Cooper D."/>
            <person name="Coutinho P.M."/>
            <person name="Couturier J."/>
            <person name="Covert S."/>
            <person name="Cronk Q."/>
            <person name="Cunningham R."/>
            <person name="Davis J."/>
            <person name="Degroeve S."/>
            <person name="Dejardin A."/>
            <person name="Depamphilis C."/>
            <person name="Detter J."/>
            <person name="Dirks B."/>
            <person name="Dubchak I."/>
            <person name="Duplessis S."/>
            <person name="Ehlting J."/>
            <person name="Ellis B."/>
            <person name="Gendler K."/>
            <person name="Goodstein D."/>
            <person name="Gribskov M."/>
            <person name="Grimwood J."/>
            <person name="Groover A."/>
            <person name="Gunter L."/>
            <person name="Hamberger B."/>
            <person name="Heinze B."/>
            <person name="Helariutta Y."/>
            <person name="Henrissat B."/>
            <person name="Holligan D."/>
            <person name="Holt R."/>
            <person name="Huang W."/>
            <person name="Islam-Faridi N."/>
            <person name="Jones S."/>
            <person name="Jones-Rhoades M."/>
            <person name="Jorgensen R."/>
            <person name="Joshi C."/>
            <person name="Kangasjarvi J."/>
            <person name="Karlsson J."/>
            <person name="Kelleher C."/>
            <person name="Kirkpatrick R."/>
            <person name="Kirst M."/>
            <person name="Kohler A."/>
            <person name="Kalluri U."/>
            <person name="Larimer F."/>
            <person name="Leebens-Mack J."/>
            <person name="Leple J.C."/>
            <person name="Locascio P."/>
            <person name="Lou Y."/>
            <person name="Lucas S."/>
            <person name="Martin F."/>
            <person name="Montanini B."/>
            <person name="Napoli C."/>
            <person name="Nelson D.R."/>
            <person name="Nelson C."/>
            <person name="Nieminen K."/>
            <person name="Nilsson O."/>
            <person name="Pereda V."/>
            <person name="Peter G."/>
            <person name="Philippe R."/>
            <person name="Pilate G."/>
            <person name="Poliakov A."/>
            <person name="Razumovskaya J."/>
            <person name="Richardson P."/>
            <person name="Rinaldi C."/>
            <person name="Ritland K."/>
            <person name="Rouze P."/>
            <person name="Ryaboy D."/>
            <person name="Schmutz J."/>
            <person name="Schrader J."/>
            <person name="Segerman B."/>
            <person name="Shin H."/>
            <person name="Siddiqui A."/>
            <person name="Sterky F."/>
            <person name="Terry A."/>
            <person name="Tsai C.J."/>
            <person name="Uberbacher E."/>
            <person name="Unneberg P."/>
            <person name="Vahala J."/>
            <person name="Wall K."/>
            <person name="Wessler S."/>
            <person name="Yang G."/>
            <person name="Yin T."/>
            <person name="Douglas C."/>
            <person name="Marra M."/>
            <person name="Sandberg G."/>
            <person name="Van de Peer Y."/>
            <person name="Rokhsar D."/>
        </authorList>
    </citation>
    <scope>NUCLEOTIDE SEQUENCE [LARGE SCALE GENOMIC DNA]</scope>
    <source>
        <strain evidence="3">cv. Nisqually</strain>
    </source>
</reference>
<sequence length="87" mass="10477">MVTSILHPTVYNPIRGFHYQMIGTFLVSGLMHELIFYHIRLQKPLWEQHRLYVVGFVVATAMWLFMSTVVRWKIDVEARMEIDHFFH</sequence>
<name>B9HCG4_POPTR</name>
<evidence type="ECO:0000313" key="2">
    <source>
        <dbReference type="EMBL" id="PNT29096.1"/>
    </source>
</evidence>
<organism evidence="2 3">
    <name type="scientific">Populus trichocarpa</name>
    <name type="common">Western balsam poplar</name>
    <name type="synonym">Populus balsamifera subsp. trichocarpa</name>
    <dbReference type="NCBI Taxonomy" id="3694"/>
    <lineage>
        <taxon>Eukaryota</taxon>
        <taxon>Viridiplantae</taxon>
        <taxon>Streptophyta</taxon>
        <taxon>Embryophyta</taxon>
        <taxon>Tracheophyta</taxon>
        <taxon>Spermatophyta</taxon>
        <taxon>Magnoliopsida</taxon>
        <taxon>eudicotyledons</taxon>
        <taxon>Gunneridae</taxon>
        <taxon>Pentapetalae</taxon>
        <taxon>rosids</taxon>
        <taxon>fabids</taxon>
        <taxon>Malpighiales</taxon>
        <taxon>Salicaceae</taxon>
        <taxon>Saliceae</taxon>
        <taxon>Populus</taxon>
    </lineage>
</organism>
<protein>
    <recommendedName>
        <fullName evidence="4">Wax synthase domain-containing protein</fullName>
    </recommendedName>
</protein>
<gene>
    <name evidence="2" type="ORF">POPTR_006G009700</name>
</gene>
<dbReference type="Proteomes" id="UP000006729">
    <property type="component" value="Chromosome 6"/>
</dbReference>
<keyword evidence="1" id="KW-0472">Membrane</keyword>